<keyword evidence="9" id="KW-1185">Reference proteome</keyword>
<sequence length="817" mass="89150">MTRLTRRELHEGWSVRAASGPAPADIAAAVVPASVPGVVHTDLLAAGLIPDPFLDDNEALLAWIGLVDWTYETTVQLSREELAAAHHHLVFEGIDTVATVSLNGSPLGEVANQHRTFRFDVTELVREGANTLTVAFRSPVRYANAQGVALGARPRPYPLPYDAIRKAACSFGWDWGISTATSGIWRPVRVESWSVARLTDVRVHAVPNEGGGGRVDAVVRVERETAAALTVSLAVAGGEASVTIPAGETEATVTVEVDAVERWWPAGHGAQPLYDAVVSLSADGEETDAATRRVGFRDLRWETAPDADGTPFQLVVNDRPVFVKGVNWIPDDAFFTRVDRARYARRLGQAKAANVNLVRVWGGGVYESDDFFDVCDELGLLTWQDFTFACAAYAEEDPLRSEVEAEARDNIVRLAHHASLAVLCGNNECLWGYEDWGWQALLDGRTWGAYYYRDLLPALIAELAPHVPYIPGSPFSPGDRHPNDERHGATHLWEQWNRRDWITYREHTPRFVAEFGWQGPPTWTTLTRAVGDDPLTPDSPGMIVHQKAAEGGMKLAAGLVPHYRVPDDIETWHWATQLNQANAVSAGLEWFRSHAPGTSGAIVWQLNDCWPVTSWAAIDGDGREKPLFFALARAFAPRLVTVQPRGDALAVTLVNDTDDQWHDDLVLTRRPFDGAVLAEHTVPVSLAPRSVVTLPVPEALAHATDAAAEVLVATAGAERGLWYFAEPRDSALTAAQLEFSVARDGGEFIVGVTSRGLVRDLTLLVDRLSPDATIDRGLVTLLPGESTEFRVSGMEDLDADAVADPLVARSANQLVTR</sequence>
<comment type="catalytic activity">
    <reaction evidence="1">
        <text>Hydrolysis of terminal, non-reducing beta-D-mannose residues in beta-D-mannosides.</text>
        <dbReference type="EC" id="3.2.1.25"/>
    </reaction>
</comment>
<reference evidence="8 9" key="1">
    <citation type="submission" date="2020-07" db="EMBL/GenBank/DDBJ databases">
        <title>Sequencing the genomes of 1000 actinobacteria strains.</title>
        <authorList>
            <person name="Klenk H.-P."/>
        </authorList>
    </citation>
    <scope>NUCLEOTIDE SEQUENCE [LARGE SCALE GENOMIC DNA]</scope>
    <source>
        <strain evidence="8 9">DSM 24662</strain>
    </source>
</reference>
<dbReference type="Pfam" id="PF22666">
    <property type="entry name" value="Glyco_hydro_2_N2"/>
    <property type="match status" value="1"/>
</dbReference>
<keyword evidence="5 8" id="KW-0326">Glycosidase</keyword>
<dbReference type="InterPro" id="IPR006102">
    <property type="entry name" value="Ig-like_GH2"/>
</dbReference>
<dbReference type="InterPro" id="IPR050887">
    <property type="entry name" value="Beta-mannosidase_GH2"/>
</dbReference>
<evidence type="ECO:0000256" key="3">
    <source>
        <dbReference type="ARBA" id="ARBA00012754"/>
    </source>
</evidence>
<evidence type="ECO:0000256" key="2">
    <source>
        <dbReference type="ARBA" id="ARBA00007401"/>
    </source>
</evidence>
<dbReference type="EMBL" id="JACCBV010000001">
    <property type="protein sequence ID" value="NYE21184.1"/>
    <property type="molecule type" value="Genomic_DNA"/>
</dbReference>
<dbReference type="GO" id="GO:0005975">
    <property type="term" value="P:carbohydrate metabolic process"/>
    <property type="evidence" value="ECO:0007669"/>
    <property type="project" value="InterPro"/>
</dbReference>
<dbReference type="SUPFAM" id="SSF51445">
    <property type="entry name" value="(Trans)glycosidases"/>
    <property type="match status" value="1"/>
</dbReference>
<dbReference type="RefSeq" id="WP_343048805.1">
    <property type="nucleotide sequence ID" value="NZ_JACCBV010000001.1"/>
</dbReference>
<dbReference type="PANTHER" id="PTHR43730">
    <property type="entry name" value="BETA-MANNOSIDASE"/>
    <property type="match status" value="1"/>
</dbReference>
<name>A0A7Y9GR38_9MICO</name>
<comment type="caution">
    <text evidence="8">The sequence shown here is derived from an EMBL/GenBank/DDBJ whole genome shotgun (WGS) entry which is preliminary data.</text>
</comment>
<dbReference type="SUPFAM" id="SSF49785">
    <property type="entry name" value="Galactose-binding domain-like"/>
    <property type="match status" value="1"/>
</dbReference>
<dbReference type="Gene3D" id="2.60.40.10">
    <property type="entry name" value="Immunoglobulins"/>
    <property type="match status" value="1"/>
</dbReference>
<comment type="similarity">
    <text evidence="2">Belongs to the glycosyl hydrolase 2 family.</text>
</comment>
<evidence type="ECO:0000256" key="5">
    <source>
        <dbReference type="ARBA" id="ARBA00023295"/>
    </source>
</evidence>
<dbReference type="EC" id="3.2.1.25" evidence="3"/>
<dbReference type="Pfam" id="PF00703">
    <property type="entry name" value="Glyco_hydro_2"/>
    <property type="match status" value="1"/>
</dbReference>
<organism evidence="8 9">
    <name type="scientific">Microbacterium immunditiarum</name>
    <dbReference type="NCBI Taxonomy" id="337480"/>
    <lineage>
        <taxon>Bacteria</taxon>
        <taxon>Bacillati</taxon>
        <taxon>Actinomycetota</taxon>
        <taxon>Actinomycetes</taxon>
        <taxon>Micrococcales</taxon>
        <taxon>Microbacteriaceae</taxon>
        <taxon>Microbacterium</taxon>
    </lineage>
</organism>
<dbReference type="Proteomes" id="UP000576969">
    <property type="component" value="Unassembled WGS sequence"/>
</dbReference>
<dbReference type="AlphaFoldDB" id="A0A7Y9GR38"/>
<accession>A0A7Y9GR38</accession>
<gene>
    <name evidence="8" type="ORF">BJ991_003212</name>
</gene>
<dbReference type="Gene3D" id="3.20.20.80">
    <property type="entry name" value="Glycosidases"/>
    <property type="match status" value="1"/>
</dbReference>
<dbReference type="GO" id="GO:0004567">
    <property type="term" value="F:beta-mannosidase activity"/>
    <property type="evidence" value="ECO:0007669"/>
    <property type="project" value="UniProtKB-EC"/>
</dbReference>
<dbReference type="InterPro" id="IPR036156">
    <property type="entry name" value="Beta-gal/glucu_dom_sf"/>
</dbReference>
<dbReference type="InterPro" id="IPR017853">
    <property type="entry name" value="GH"/>
</dbReference>
<evidence type="ECO:0000313" key="9">
    <source>
        <dbReference type="Proteomes" id="UP000576969"/>
    </source>
</evidence>
<proteinExistence type="inferred from homology"/>
<evidence type="ECO:0000313" key="8">
    <source>
        <dbReference type="EMBL" id="NYE21184.1"/>
    </source>
</evidence>
<dbReference type="SUPFAM" id="SSF49303">
    <property type="entry name" value="beta-Galactosidase/glucuronidase domain"/>
    <property type="match status" value="1"/>
</dbReference>
<evidence type="ECO:0000259" key="7">
    <source>
        <dbReference type="Pfam" id="PF22666"/>
    </source>
</evidence>
<dbReference type="Gene3D" id="2.60.120.260">
    <property type="entry name" value="Galactose-binding domain-like"/>
    <property type="match status" value="1"/>
</dbReference>
<dbReference type="InterPro" id="IPR013783">
    <property type="entry name" value="Ig-like_fold"/>
</dbReference>
<evidence type="ECO:0000256" key="4">
    <source>
        <dbReference type="ARBA" id="ARBA00022801"/>
    </source>
</evidence>
<dbReference type="InterPro" id="IPR008979">
    <property type="entry name" value="Galactose-bd-like_sf"/>
</dbReference>
<dbReference type="GO" id="GO:0006516">
    <property type="term" value="P:glycoprotein catabolic process"/>
    <property type="evidence" value="ECO:0007669"/>
    <property type="project" value="TreeGrafter"/>
</dbReference>
<evidence type="ECO:0000256" key="1">
    <source>
        <dbReference type="ARBA" id="ARBA00000829"/>
    </source>
</evidence>
<feature type="domain" description="Glycoside hydrolase family 2 immunoglobulin-like beta-sandwich" evidence="6">
    <location>
        <begin position="198"/>
        <end position="297"/>
    </location>
</feature>
<keyword evidence="4 8" id="KW-0378">Hydrolase</keyword>
<protein>
    <recommendedName>
        <fullName evidence="3">beta-mannosidase</fullName>
        <ecNumber evidence="3">3.2.1.25</ecNumber>
    </recommendedName>
</protein>
<evidence type="ECO:0000259" key="6">
    <source>
        <dbReference type="Pfam" id="PF00703"/>
    </source>
</evidence>
<dbReference type="InterPro" id="IPR054593">
    <property type="entry name" value="Beta-mannosidase-like_N2"/>
</dbReference>
<dbReference type="FunFam" id="3.20.20.80:FF:000050">
    <property type="entry name" value="Beta-mannosidase B"/>
    <property type="match status" value="1"/>
</dbReference>
<feature type="domain" description="Beta-mannosidase-like galactose-binding" evidence="7">
    <location>
        <begin position="13"/>
        <end position="186"/>
    </location>
</feature>
<dbReference type="PANTHER" id="PTHR43730:SF1">
    <property type="entry name" value="BETA-MANNOSIDASE"/>
    <property type="match status" value="1"/>
</dbReference>